<dbReference type="Proteomes" id="UP000198822">
    <property type="component" value="Chromosome I"/>
</dbReference>
<evidence type="ECO:0000313" key="2">
    <source>
        <dbReference type="EMBL" id="SDH46066.1"/>
    </source>
</evidence>
<protein>
    <submittedName>
        <fullName evidence="2">Uncharacterized protein</fullName>
    </submittedName>
</protein>
<dbReference type="STRING" id="399736.SAMN04489720_1327"/>
<accession>A0A1G8CL04</accession>
<dbReference type="EMBL" id="LT629695">
    <property type="protein sequence ID" value="SDH46066.1"/>
    <property type="molecule type" value="Genomic_DNA"/>
</dbReference>
<keyword evidence="1" id="KW-1133">Transmembrane helix</keyword>
<keyword evidence="3" id="KW-1185">Reference proteome</keyword>
<feature type="transmembrane region" description="Helical" evidence="1">
    <location>
        <begin position="84"/>
        <end position="108"/>
    </location>
</feature>
<evidence type="ECO:0000313" key="3">
    <source>
        <dbReference type="Proteomes" id="UP000198822"/>
    </source>
</evidence>
<name>A0A1G8CL04_9MICO</name>
<organism evidence="2 3">
    <name type="scientific">Agrococcus jejuensis</name>
    <dbReference type="NCBI Taxonomy" id="399736"/>
    <lineage>
        <taxon>Bacteria</taxon>
        <taxon>Bacillati</taxon>
        <taxon>Actinomycetota</taxon>
        <taxon>Actinomycetes</taxon>
        <taxon>Micrococcales</taxon>
        <taxon>Microbacteriaceae</taxon>
        <taxon>Agrococcus</taxon>
    </lineage>
</organism>
<feature type="transmembrane region" description="Helical" evidence="1">
    <location>
        <begin position="173"/>
        <end position="196"/>
    </location>
</feature>
<keyword evidence="1" id="KW-0812">Transmembrane</keyword>
<feature type="transmembrane region" description="Helical" evidence="1">
    <location>
        <begin position="25"/>
        <end position="45"/>
    </location>
</feature>
<evidence type="ECO:0000256" key="1">
    <source>
        <dbReference type="SAM" id="Phobius"/>
    </source>
</evidence>
<reference evidence="3" key="1">
    <citation type="submission" date="2016-10" db="EMBL/GenBank/DDBJ databases">
        <authorList>
            <person name="Varghese N."/>
            <person name="Submissions S."/>
        </authorList>
    </citation>
    <scope>NUCLEOTIDE SEQUENCE [LARGE SCALE GENOMIC DNA]</scope>
    <source>
        <strain evidence="3">DSM 22002</strain>
    </source>
</reference>
<dbReference type="AlphaFoldDB" id="A0A1G8CL04"/>
<proteinExistence type="predicted"/>
<feature type="transmembrane region" description="Helical" evidence="1">
    <location>
        <begin position="120"/>
        <end position="141"/>
    </location>
</feature>
<keyword evidence="1" id="KW-0472">Membrane</keyword>
<gene>
    <name evidence="2" type="ORF">SAMN04489720_1327</name>
</gene>
<sequence>MTYAPTPAFAPLPVEHARAARRAGALGGALVGVGLPIALSPAFAWGSTGLQAWVATLPGNDPDGMDADTRAVFEHMLQALSSPIGIVATVVCLLLGGGLVALGIVTTIRRLRRAGVHRPVAVALLGLLLARVGTWVVGTLLGGLPELLLGAWLPPLIGIGFGHVYGDSGGPTGAMFVLAAVLIVIVGVVAAAGTWLGTGILTTWWMARALREKVPVVVAMQPWPVEGWPASEPTAPRSQP</sequence>
<dbReference type="RefSeq" id="WP_092503546.1">
    <property type="nucleotide sequence ID" value="NZ_LT629695.1"/>
</dbReference>